<proteinExistence type="predicted"/>
<dbReference type="AlphaFoldDB" id="A0AA88DUY9"/>
<evidence type="ECO:0000313" key="2">
    <source>
        <dbReference type="EMBL" id="GMN62352.1"/>
    </source>
</evidence>
<reference evidence="2" key="1">
    <citation type="submission" date="2023-07" db="EMBL/GenBank/DDBJ databases">
        <title>draft genome sequence of fig (Ficus carica).</title>
        <authorList>
            <person name="Takahashi T."/>
            <person name="Nishimura K."/>
        </authorList>
    </citation>
    <scope>NUCLEOTIDE SEQUENCE</scope>
</reference>
<feature type="compositionally biased region" description="Polar residues" evidence="1">
    <location>
        <begin position="1"/>
        <end position="12"/>
    </location>
</feature>
<feature type="compositionally biased region" description="Polar residues" evidence="1">
    <location>
        <begin position="19"/>
        <end position="29"/>
    </location>
</feature>
<evidence type="ECO:0000313" key="3">
    <source>
        <dbReference type="Proteomes" id="UP001187192"/>
    </source>
</evidence>
<evidence type="ECO:0000256" key="1">
    <source>
        <dbReference type="SAM" id="MobiDB-lite"/>
    </source>
</evidence>
<comment type="caution">
    <text evidence="2">The sequence shown here is derived from an EMBL/GenBank/DDBJ whole genome shotgun (WGS) entry which is preliminary data.</text>
</comment>
<organism evidence="2 3">
    <name type="scientific">Ficus carica</name>
    <name type="common">Common fig</name>
    <dbReference type="NCBI Taxonomy" id="3494"/>
    <lineage>
        <taxon>Eukaryota</taxon>
        <taxon>Viridiplantae</taxon>
        <taxon>Streptophyta</taxon>
        <taxon>Embryophyta</taxon>
        <taxon>Tracheophyta</taxon>
        <taxon>Spermatophyta</taxon>
        <taxon>Magnoliopsida</taxon>
        <taxon>eudicotyledons</taxon>
        <taxon>Gunneridae</taxon>
        <taxon>Pentapetalae</taxon>
        <taxon>rosids</taxon>
        <taxon>fabids</taxon>
        <taxon>Rosales</taxon>
        <taxon>Moraceae</taxon>
        <taxon>Ficeae</taxon>
        <taxon>Ficus</taxon>
    </lineage>
</organism>
<name>A0AA88DUY9_FICCA</name>
<dbReference type="Proteomes" id="UP001187192">
    <property type="component" value="Unassembled WGS sequence"/>
</dbReference>
<protein>
    <submittedName>
        <fullName evidence="2">Uncharacterized protein</fullName>
    </submittedName>
</protein>
<accession>A0AA88DUY9</accession>
<feature type="region of interest" description="Disordered" evidence="1">
    <location>
        <begin position="1"/>
        <end position="78"/>
    </location>
</feature>
<gene>
    <name evidence="2" type="ORF">TIFTF001_031439</name>
</gene>
<dbReference type="EMBL" id="BTGU01000128">
    <property type="protein sequence ID" value="GMN62352.1"/>
    <property type="molecule type" value="Genomic_DNA"/>
</dbReference>
<sequence length="107" mass="11715">MGNIGSRSSTHVPQVPIIPSQNNYPSQGQYWYPQPNRGHVEAPPQKKKPSNIMEGQYLSPKPNMGHVEAPPEKNKPSNIIDCNEAAERFGGVVIADHGAYPKKISQG</sequence>
<keyword evidence="3" id="KW-1185">Reference proteome</keyword>
<dbReference type="Gramene" id="FCD_00023307-RA">
    <property type="protein sequence ID" value="FCD_00023307-RA:cds"/>
    <property type="gene ID" value="FCD_00023307"/>
</dbReference>